<protein>
    <recommendedName>
        <fullName evidence="1">Distal membrane-arm assembly complex protein 1-like domain-containing protein</fullName>
    </recommendedName>
</protein>
<dbReference type="Proteomes" id="UP000694701">
    <property type="component" value="Unplaced"/>
</dbReference>
<dbReference type="AlphaFoldDB" id="A0A8C2KEA5"/>
<name>A0A8C2KEA5_CYPCA</name>
<evidence type="ECO:0000313" key="2">
    <source>
        <dbReference type="Ensembl" id="ENSCCRP00020107297.1"/>
    </source>
</evidence>
<organism evidence="2 3">
    <name type="scientific">Cyprinus carpio</name>
    <name type="common">Common carp</name>
    <dbReference type="NCBI Taxonomy" id="7962"/>
    <lineage>
        <taxon>Eukaryota</taxon>
        <taxon>Metazoa</taxon>
        <taxon>Chordata</taxon>
        <taxon>Craniata</taxon>
        <taxon>Vertebrata</taxon>
        <taxon>Euteleostomi</taxon>
        <taxon>Actinopterygii</taxon>
        <taxon>Neopterygii</taxon>
        <taxon>Teleostei</taxon>
        <taxon>Ostariophysi</taxon>
        <taxon>Cypriniformes</taxon>
        <taxon>Cyprinidae</taxon>
        <taxon>Cyprininae</taxon>
        <taxon>Cyprinus</taxon>
    </lineage>
</organism>
<dbReference type="Pfam" id="PF15055">
    <property type="entry name" value="DMAC1_Dmo2"/>
    <property type="match status" value="1"/>
</dbReference>
<dbReference type="InterPro" id="IPR053117">
    <property type="entry name" value="DMAC_Protein"/>
</dbReference>
<proteinExistence type="predicted"/>
<sequence length="97" mass="10351">MSNPPEQPSPVTPQADEKPLFGDCWSCRVLSGGGLLVSGGYVGMHARRAVRLGGPASMGTVVQMMFAAGELTHALSVLRHEIRTDSDLNTGRVIQFK</sequence>
<dbReference type="Ensembl" id="ENSCCRT00020117203.1">
    <property type="protein sequence ID" value="ENSCCRP00020107297.1"/>
    <property type="gene ID" value="ENSCCRG00020048919.1"/>
</dbReference>
<feature type="domain" description="Distal membrane-arm assembly complex protein 1-like" evidence="1">
    <location>
        <begin position="23"/>
        <end position="69"/>
    </location>
</feature>
<accession>A0A8C2KEA5</accession>
<dbReference type="PANTHER" id="PTHR36469">
    <property type="entry name" value="DISTAL MEMBRANE-ARM ASSEMBLY COMPLEX PROTEIN 1"/>
    <property type="match status" value="1"/>
</dbReference>
<reference evidence="2" key="1">
    <citation type="submission" date="2025-08" db="UniProtKB">
        <authorList>
            <consortium name="Ensembl"/>
        </authorList>
    </citation>
    <scope>IDENTIFICATION</scope>
</reference>
<evidence type="ECO:0000259" key="1">
    <source>
        <dbReference type="Pfam" id="PF15055"/>
    </source>
</evidence>
<dbReference type="InterPro" id="IPR028036">
    <property type="entry name" value="DMAC1-like_dom"/>
</dbReference>
<evidence type="ECO:0000313" key="3">
    <source>
        <dbReference type="Proteomes" id="UP000694701"/>
    </source>
</evidence>
<dbReference type="PANTHER" id="PTHR36469:SF1">
    <property type="entry name" value="DISTAL MEMBRANE-ARM ASSEMBLY COMPLEX PROTEIN 1"/>
    <property type="match status" value="1"/>
</dbReference>